<accession>A0ABN3YD56</accession>
<dbReference type="SUPFAM" id="SSF56784">
    <property type="entry name" value="HAD-like"/>
    <property type="match status" value="1"/>
</dbReference>
<dbReference type="PANTHER" id="PTHR10000:SF8">
    <property type="entry name" value="HAD SUPERFAMILY HYDROLASE-LIKE, TYPE 3"/>
    <property type="match status" value="1"/>
</dbReference>
<reference evidence="2" key="1">
    <citation type="journal article" date="2019" name="Int. J. Syst. Evol. Microbiol.">
        <title>The Global Catalogue of Microorganisms (GCM) 10K type strain sequencing project: providing services to taxonomists for standard genome sequencing and annotation.</title>
        <authorList>
            <consortium name="The Broad Institute Genomics Platform"/>
            <consortium name="The Broad Institute Genome Sequencing Center for Infectious Disease"/>
            <person name="Wu L."/>
            <person name="Ma J."/>
        </authorList>
    </citation>
    <scope>NUCLEOTIDE SEQUENCE [LARGE SCALE GENOMIC DNA]</scope>
    <source>
        <strain evidence="2">JCM 8736</strain>
    </source>
</reference>
<dbReference type="NCBIfam" id="TIGR01484">
    <property type="entry name" value="HAD-SF-IIB"/>
    <property type="match status" value="1"/>
</dbReference>
<dbReference type="InterPro" id="IPR000150">
    <property type="entry name" value="Cof"/>
</dbReference>
<organism evidence="1 2">
    <name type="scientific">Tetragenococcus solitarius</name>
    <dbReference type="NCBI Taxonomy" id="71453"/>
    <lineage>
        <taxon>Bacteria</taxon>
        <taxon>Bacillati</taxon>
        <taxon>Bacillota</taxon>
        <taxon>Bacilli</taxon>
        <taxon>Lactobacillales</taxon>
        <taxon>Enterococcaceae</taxon>
        <taxon>Tetragenococcus</taxon>
    </lineage>
</organism>
<sequence>MNSPEIQLVMSDIDGTILNDQHFVDEKLSKNIQRLKERKIPFVLASARSPLGMFPLAEKLVLGSNPIVCYNGALILEGTKNSHRIIKEHLVEQEEAKWVLEEIKKYFPQVSINLYSGKQWLVDKRDKWVDIEAAITNETPREQNLQTLLLEEYIPVHKLLLVEETEVIQALYKFLQKLELKNSSFYLSKDNYLELTSKKVSKERALNEIAKHYGVSLAHTMAIGDNFNDIPMLALAGLGVAMSNAPQKVKESANAVTYSNNEHGVSQAIENYVFKDTY</sequence>
<evidence type="ECO:0000313" key="1">
    <source>
        <dbReference type="EMBL" id="GAA3026036.1"/>
    </source>
</evidence>
<dbReference type="GO" id="GO:0016787">
    <property type="term" value="F:hydrolase activity"/>
    <property type="evidence" value="ECO:0007669"/>
    <property type="project" value="UniProtKB-KW"/>
</dbReference>
<dbReference type="Proteomes" id="UP001501577">
    <property type="component" value="Unassembled WGS sequence"/>
</dbReference>
<dbReference type="Gene3D" id="3.30.1240.10">
    <property type="match status" value="1"/>
</dbReference>
<dbReference type="SFLD" id="SFLDS00003">
    <property type="entry name" value="Haloacid_Dehalogenase"/>
    <property type="match status" value="1"/>
</dbReference>
<dbReference type="RefSeq" id="WP_068709075.1">
    <property type="nucleotide sequence ID" value="NZ_BAAAXQ010000077.1"/>
</dbReference>
<proteinExistence type="predicted"/>
<name>A0ABN3YD56_9ENTE</name>
<dbReference type="PROSITE" id="PS01228">
    <property type="entry name" value="COF_1"/>
    <property type="match status" value="1"/>
</dbReference>
<dbReference type="CDD" id="cd07516">
    <property type="entry name" value="HAD_Pase"/>
    <property type="match status" value="1"/>
</dbReference>
<protein>
    <submittedName>
        <fullName evidence="1">Cof-type HAD-IIB family hydrolase</fullName>
    </submittedName>
</protein>
<gene>
    <name evidence="1" type="ORF">GCM10019998_23160</name>
</gene>
<keyword evidence="1" id="KW-0378">Hydrolase</keyword>
<dbReference type="SFLD" id="SFLDG01140">
    <property type="entry name" value="C2.B:_Phosphomannomutase_and_P"/>
    <property type="match status" value="1"/>
</dbReference>
<dbReference type="Gene3D" id="3.40.50.1000">
    <property type="entry name" value="HAD superfamily/HAD-like"/>
    <property type="match status" value="1"/>
</dbReference>
<dbReference type="InterPro" id="IPR036412">
    <property type="entry name" value="HAD-like_sf"/>
</dbReference>
<dbReference type="SFLD" id="SFLDG01144">
    <property type="entry name" value="C2.B.4:_PGP_Like"/>
    <property type="match status" value="1"/>
</dbReference>
<comment type="caution">
    <text evidence="1">The sequence shown here is derived from an EMBL/GenBank/DDBJ whole genome shotgun (WGS) entry which is preliminary data.</text>
</comment>
<dbReference type="InterPro" id="IPR006379">
    <property type="entry name" value="HAD-SF_hydro_IIB"/>
</dbReference>
<dbReference type="Pfam" id="PF08282">
    <property type="entry name" value="Hydrolase_3"/>
    <property type="match status" value="1"/>
</dbReference>
<dbReference type="PROSITE" id="PS01229">
    <property type="entry name" value="COF_2"/>
    <property type="match status" value="1"/>
</dbReference>
<dbReference type="PANTHER" id="PTHR10000">
    <property type="entry name" value="PHOSPHOSERINE PHOSPHATASE"/>
    <property type="match status" value="1"/>
</dbReference>
<evidence type="ECO:0000313" key="2">
    <source>
        <dbReference type="Proteomes" id="UP001501577"/>
    </source>
</evidence>
<dbReference type="InterPro" id="IPR023214">
    <property type="entry name" value="HAD_sf"/>
</dbReference>
<dbReference type="EMBL" id="BAAAXQ010000077">
    <property type="protein sequence ID" value="GAA3026036.1"/>
    <property type="molecule type" value="Genomic_DNA"/>
</dbReference>
<dbReference type="NCBIfam" id="TIGR00099">
    <property type="entry name" value="Cof-subfamily"/>
    <property type="match status" value="1"/>
</dbReference>
<keyword evidence="2" id="KW-1185">Reference proteome</keyword>